<dbReference type="STRING" id="930990.A0A067N5J5"/>
<feature type="compositionally biased region" description="Basic and acidic residues" evidence="1">
    <location>
        <begin position="436"/>
        <end position="465"/>
    </location>
</feature>
<evidence type="ECO:0000259" key="2">
    <source>
        <dbReference type="PROSITE" id="PS50011"/>
    </source>
</evidence>
<dbReference type="InterPro" id="IPR008266">
    <property type="entry name" value="Tyr_kinase_AS"/>
</dbReference>
<dbReference type="OrthoDB" id="2521594at2759"/>
<feature type="region of interest" description="Disordered" evidence="1">
    <location>
        <begin position="414"/>
        <end position="487"/>
    </location>
</feature>
<dbReference type="PANTHER" id="PTHR37171:SF1">
    <property type="entry name" value="SERINE_THREONINE-PROTEIN KINASE YRZF-RELATED"/>
    <property type="match status" value="1"/>
</dbReference>
<evidence type="ECO:0000313" key="3">
    <source>
        <dbReference type="EMBL" id="KDQ19051.1"/>
    </source>
</evidence>
<dbReference type="EMBL" id="KL198020">
    <property type="protein sequence ID" value="KDQ19051.1"/>
    <property type="molecule type" value="Genomic_DNA"/>
</dbReference>
<organism evidence="3 4">
    <name type="scientific">Botryobasidium botryosum (strain FD-172 SS1)</name>
    <dbReference type="NCBI Taxonomy" id="930990"/>
    <lineage>
        <taxon>Eukaryota</taxon>
        <taxon>Fungi</taxon>
        <taxon>Dikarya</taxon>
        <taxon>Basidiomycota</taxon>
        <taxon>Agaricomycotina</taxon>
        <taxon>Agaricomycetes</taxon>
        <taxon>Cantharellales</taxon>
        <taxon>Botryobasidiaceae</taxon>
        <taxon>Botryobasidium</taxon>
    </lineage>
</organism>
<keyword evidence="4" id="KW-1185">Reference proteome</keyword>
<dbReference type="AlphaFoldDB" id="A0A067N5J5"/>
<dbReference type="SUPFAM" id="SSF56112">
    <property type="entry name" value="Protein kinase-like (PK-like)"/>
    <property type="match status" value="1"/>
</dbReference>
<dbReference type="PROSITE" id="PS50011">
    <property type="entry name" value="PROTEIN_KINASE_DOM"/>
    <property type="match status" value="1"/>
</dbReference>
<dbReference type="GO" id="GO:0004672">
    <property type="term" value="F:protein kinase activity"/>
    <property type="evidence" value="ECO:0007669"/>
    <property type="project" value="InterPro"/>
</dbReference>
<dbReference type="PROSITE" id="PS00109">
    <property type="entry name" value="PROTEIN_KINASE_TYR"/>
    <property type="match status" value="1"/>
</dbReference>
<feature type="domain" description="Protein kinase" evidence="2">
    <location>
        <begin position="492"/>
        <end position="712"/>
    </location>
</feature>
<dbReference type="Proteomes" id="UP000027195">
    <property type="component" value="Unassembled WGS sequence"/>
</dbReference>
<reference evidence="4" key="1">
    <citation type="journal article" date="2014" name="Proc. Natl. Acad. Sci. U.S.A.">
        <title>Extensive sampling of basidiomycete genomes demonstrates inadequacy of the white-rot/brown-rot paradigm for wood decay fungi.</title>
        <authorList>
            <person name="Riley R."/>
            <person name="Salamov A.A."/>
            <person name="Brown D.W."/>
            <person name="Nagy L.G."/>
            <person name="Floudas D."/>
            <person name="Held B.W."/>
            <person name="Levasseur A."/>
            <person name="Lombard V."/>
            <person name="Morin E."/>
            <person name="Otillar R."/>
            <person name="Lindquist E.A."/>
            <person name="Sun H."/>
            <person name="LaButti K.M."/>
            <person name="Schmutz J."/>
            <person name="Jabbour D."/>
            <person name="Luo H."/>
            <person name="Baker S.E."/>
            <person name="Pisabarro A.G."/>
            <person name="Walton J.D."/>
            <person name="Blanchette R.A."/>
            <person name="Henrissat B."/>
            <person name="Martin F."/>
            <person name="Cullen D."/>
            <person name="Hibbett D.S."/>
            <person name="Grigoriev I.V."/>
        </authorList>
    </citation>
    <scope>NUCLEOTIDE SEQUENCE [LARGE SCALE GENOMIC DNA]</scope>
    <source>
        <strain evidence="4">FD-172 SS1</strain>
    </source>
</reference>
<dbReference type="HOGENOM" id="CLU_004236_0_0_1"/>
<evidence type="ECO:0000256" key="1">
    <source>
        <dbReference type="SAM" id="MobiDB-lite"/>
    </source>
</evidence>
<dbReference type="InParanoid" id="A0A067N5J5"/>
<dbReference type="PANTHER" id="PTHR37171">
    <property type="entry name" value="SERINE/THREONINE-PROTEIN KINASE YRZF-RELATED"/>
    <property type="match status" value="1"/>
</dbReference>
<sequence length="712" mass="79530">MDPTDFLDSLTHIDERARAQLKLLFNWNPRELKLAKKGASHSRRTRDPLFYDKHLAGHLQLRQIRISPSISQRLLDRVDATLQSVDNERISLALEDVFKLDKARRAGAHQGKPMINEASVVKAYEATAKFVGEAASVLLLHPAASSWSTILEWSTNRLHSARAVPMEWVGGIPTADAIDNPLPIPADEEMYRDVVQNLADGQSIVRFMKHLQVLAIWEFKSLSVAVQNIFYLQRYNLDGFPRQTYRNEVGTCSTHRSIEDPTGPDIEDLTSELEDVPVIDLLPATRPPPPRLTKTGALIKIAAALADEHHHQVGSEGNGEGEPDMFSDEYIDTEEGCALHWVQQAWCEAVKHDATVVVFHSGNYEVVGLRHRGSQTLFISNIIEPPTQKEYGKLETGLYIMAIEDAFSRAKILDERQSLEKEREPTGDEGDDDERGQDGDDGNGRDGDEGDKSPPRKIARSERGGRGKSVPQKPRGRNTGAQRGRVRDGRVDKVLQLVGSRNIAAIFLRYGIYDTISPACFIRTHPSLYMHTQPSLPPSPEKLSYRPDEHVTLALISEYKDCATGVVHDAVLEVHTDDGKCQTRSAVVKFAFEEEQQARLANEYQAYERFASKGIQEVPVILGMYRDVDGGPRALIMTHEGSVLPTQRMAFVQALRKIHAAGILHNDIRRRNLLLSNSGEVTIIDFDRASRNPSPAAMAREIAELEQILGEL</sequence>
<proteinExistence type="predicted"/>
<dbReference type="InterPro" id="IPR052396">
    <property type="entry name" value="Meiotic_Drive_Suppr_Kinase"/>
</dbReference>
<name>A0A067N5J5_BOTB1</name>
<dbReference type="Gene3D" id="1.10.510.10">
    <property type="entry name" value="Transferase(Phosphotransferase) domain 1"/>
    <property type="match status" value="1"/>
</dbReference>
<feature type="compositionally biased region" description="Basic and acidic residues" evidence="1">
    <location>
        <begin position="414"/>
        <end position="426"/>
    </location>
</feature>
<accession>A0A067N5J5</accession>
<dbReference type="InterPro" id="IPR011009">
    <property type="entry name" value="Kinase-like_dom_sf"/>
</dbReference>
<gene>
    <name evidence="3" type="ORF">BOTBODRAFT_171013</name>
</gene>
<dbReference type="GO" id="GO:0005524">
    <property type="term" value="F:ATP binding"/>
    <property type="evidence" value="ECO:0007669"/>
    <property type="project" value="InterPro"/>
</dbReference>
<evidence type="ECO:0000313" key="4">
    <source>
        <dbReference type="Proteomes" id="UP000027195"/>
    </source>
</evidence>
<dbReference type="InterPro" id="IPR000719">
    <property type="entry name" value="Prot_kinase_dom"/>
</dbReference>
<protein>
    <recommendedName>
        <fullName evidence="2">Protein kinase domain-containing protein</fullName>
    </recommendedName>
</protein>